<dbReference type="SUPFAM" id="SSF51395">
    <property type="entry name" value="FMN-linked oxidoreductases"/>
    <property type="match status" value="1"/>
</dbReference>
<comment type="function">
    <text evidence="1 11">Catalyzes the conversion of dihydroorotate to orotate with quinone as electron acceptor.</text>
</comment>
<feature type="domain" description="Dihydroorotate dehydrogenase catalytic" evidence="12">
    <location>
        <begin position="62"/>
        <end position="358"/>
    </location>
</feature>
<evidence type="ECO:0000256" key="11">
    <source>
        <dbReference type="HAMAP-Rule" id="MF_00225"/>
    </source>
</evidence>
<dbReference type="Gene3D" id="3.20.20.70">
    <property type="entry name" value="Aldolase class I"/>
    <property type="match status" value="1"/>
</dbReference>
<evidence type="ECO:0000256" key="3">
    <source>
        <dbReference type="ARBA" id="ARBA00005161"/>
    </source>
</evidence>
<feature type="binding site" evidence="11">
    <location>
        <begin position="128"/>
        <end position="132"/>
    </location>
    <ligand>
        <name>substrate</name>
    </ligand>
</feature>
<dbReference type="HAMAP" id="MF_00225">
    <property type="entry name" value="DHO_dh_type2"/>
    <property type="match status" value="1"/>
</dbReference>
<dbReference type="Pfam" id="PF01180">
    <property type="entry name" value="DHO_dh"/>
    <property type="match status" value="1"/>
</dbReference>
<dbReference type="PANTHER" id="PTHR48109">
    <property type="entry name" value="DIHYDROOROTATE DEHYDROGENASE (QUINONE), MITOCHONDRIAL-RELATED"/>
    <property type="match status" value="1"/>
</dbReference>
<feature type="binding site" evidence="11">
    <location>
        <position position="83"/>
    </location>
    <ligand>
        <name>substrate</name>
    </ligand>
</feature>
<dbReference type="InterPro" id="IPR005719">
    <property type="entry name" value="Dihydroorotate_DH_2"/>
</dbReference>
<keyword evidence="11" id="KW-1003">Cell membrane</keyword>
<evidence type="ECO:0000259" key="12">
    <source>
        <dbReference type="Pfam" id="PF01180"/>
    </source>
</evidence>
<comment type="cofactor">
    <cofactor evidence="11">
        <name>FMN</name>
        <dbReference type="ChEBI" id="CHEBI:58210"/>
    </cofactor>
    <text evidence="11">Binds 1 FMN per subunit.</text>
</comment>
<dbReference type="CDD" id="cd04738">
    <property type="entry name" value="DHOD_2_like"/>
    <property type="match status" value="1"/>
</dbReference>
<comment type="caution">
    <text evidence="13">The sequence shown here is derived from an EMBL/GenBank/DDBJ whole genome shotgun (WGS) entry which is preliminary data.</text>
</comment>
<dbReference type="PANTHER" id="PTHR48109:SF4">
    <property type="entry name" value="DIHYDROOROTATE DEHYDROGENASE (QUINONE), MITOCHONDRIAL"/>
    <property type="match status" value="1"/>
</dbReference>
<evidence type="ECO:0000256" key="5">
    <source>
        <dbReference type="ARBA" id="ARBA00022630"/>
    </source>
</evidence>
<dbReference type="NCBIfam" id="NF003652">
    <property type="entry name" value="PRK05286.2-5"/>
    <property type="match status" value="1"/>
</dbReference>
<feature type="binding site" evidence="11">
    <location>
        <position position="195"/>
    </location>
    <ligand>
        <name>FMN</name>
        <dbReference type="ChEBI" id="CHEBI:58210"/>
    </ligand>
</feature>
<feature type="binding site" evidence="11">
    <location>
        <begin position="336"/>
        <end position="337"/>
    </location>
    <ligand>
        <name>FMN</name>
        <dbReference type="ChEBI" id="CHEBI:58210"/>
    </ligand>
</feature>
<accession>A0ABP7RIY2</accession>
<keyword evidence="5 11" id="KW-0285">Flavoprotein</keyword>
<dbReference type="InterPro" id="IPR050074">
    <property type="entry name" value="DHO_dehydrogenase"/>
</dbReference>
<dbReference type="NCBIfam" id="NF003645">
    <property type="entry name" value="PRK05286.1-2"/>
    <property type="match status" value="1"/>
</dbReference>
<comment type="catalytic activity">
    <reaction evidence="10 11">
        <text>(S)-dihydroorotate + a quinone = orotate + a quinol</text>
        <dbReference type="Rhea" id="RHEA:30187"/>
        <dbReference type="ChEBI" id="CHEBI:24646"/>
        <dbReference type="ChEBI" id="CHEBI:30839"/>
        <dbReference type="ChEBI" id="CHEBI:30864"/>
        <dbReference type="ChEBI" id="CHEBI:132124"/>
        <dbReference type="EC" id="1.3.5.2"/>
    </reaction>
</comment>
<dbReference type="InterPro" id="IPR013785">
    <property type="entry name" value="Aldolase_TIM"/>
</dbReference>
<evidence type="ECO:0000256" key="9">
    <source>
        <dbReference type="ARBA" id="ARBA00023136"/>
    </source>
</evidence>
<dbReference type="PROSITE" id="PS00912">
    <property type="entry name" value="DHODEHASE_2"/>
    <property type="match status" value="1"/>
</dbReference>
<feature type="binding site" evidence="11">
    <location>
        <position position="286"/>
    </location>
    <ligand>
        <name>FMN</name>
        <dbReference type="ChEBI" id="CHEBI:58210"/>
    </ligand>
</feature>
<reference evidence="14" key="1">
    <citation type="journal article" date="2019" name="Int. J. Syst. Evol. Microbiol.">
        <title>The Global Catalogue of Microorganisms (GCM) 10K type strain sequencing project: providing services to taxonomists for standard genome sequencing and annotation.</title>
        <authorList>
            <consortium name="The Broad Institute Genomics Platform"/>
            <consortium name="The Broad Institute Genome Sequencing Center for Infectious Disease"/>
            <person name="Wu L."/>
            <person name="Ma J."/>
        </authorList>
    </citation>
    <scope>NUCLEOTIDE SEQUENCE [LARGE SCALE GENOMIC DNA]</scope>
    <source>
        <strain evidence="14">JCM 16603</strain>
    </source>
</reference>
<dbReference type="NCBIfam" id="TIGR01036">
    <property type="entry name" value="pyrD_sub2"/>
    <property type="match status" value="1"/>
</dbReference>
<name>A0ABP7RIY2_9SPHN</name>
<organism evidence="13 14">
    <name type="scientific">Sphingomonas humi</name>
    <dbReference type="NCBI Taxonomy" id="335630"/>
    <lineage>
        <taxon>Bacteria</taxon>
        <taxon>Pseudomonadati</taxon>
        <taxon>Pseudomonadota</taxon>
        <taxon>Alphaproteobacteria</taxon>
        <taxon>Sphingomonadales</taxon>
        <taxon>Sphingomonadaceae</taxon>
        <taxon>Sphingomonas</taxon>
    </lineage>
</organism>
<evidence type="ECO:0000256" key="1">
    <source>
        <dbReference type="ARBA" id="ARBA00003125"/>
    </source>
</evidence>
<comment type="similarity">
    <text evidence="4 11">Belongs to the dihydroorotate dehydrogenase family. Type 2 subfamily.</text>
</comment>
<feature type="binding site" evidence="11">
    <location>
        <begin position="265"/>
        <end position="266"/>
    </location>
    <ligand>
        <name>substrate</name>
    </ligand>
</feature>
<keyword evidence="7 11" id="KW-0665">Pyrimidine biosynthesis</keyword>
<feature type="binding site" evidence="11">
    <location>
        <position position="195"/>
    </location>
    <ligand>
        <name>substrate</name>
    </ligand>
</feature>
<feature type="binding site" evidence="11">
    <location>
        <position position="264"/>
    </location>
    <ligand>
        <name>FMN</name>
        <dbReference type="ChEBI" id="CHEBI:58210"/>
    </ligand>
</feature>
<feature type="binding site" evidence="11">
    <location>
        <position position="164"/>
    </location>
    <ligand>
        <name>FMN</name>
        <dbReference type="ChEBI" id="CHEBI:58210"/>
    </ligand>
</feature>
<comment type="subunit">
    <text evidence="11">Monomer.</text>
</comment>
<comment type="pathway">
    <text evidence="3 11">Pyrimidine metabolism; UMP biosynthesis via de novo pathway; orotate from (S)-dihydroorotate (quinone route): step 1/1.</text>
</comment>
<evidence type="ECO:0000256" key="8">
    <source>
        <dbReference type="ARBA" id="ARBA00023002"/>
    </source>
</evidence>
<evidence type="ECO:0000256" key="10">
    <source>
        <dbReference type="ARBA" id="ARBA00048639"/>
    </source>
</evidence>
<feature type="active site" description="Nucleophile" evidence="11">
    <location>
        <position position="198"/>
    </location>
</feature>
<evidence type="ECO:0000313" key="13">
    <source>
        <dbReference type="EMBL" id="GAA3998153.1"/>
    </source>
</evidence>
<evidence type="ECO:0000256" key="6">
    <source>
        <dbReference type="ARBA" id="ARBA00022643"/>
    </source>
</evidence>
<dbReference type="PROSITE" id="PS00911">
    <property type="entry name" value="DHODEHASE_1"/>
    <property type="match status" value="1"/>
</dbReference>
<feature type="binding site" evidence="11">
    <location>
        <position position="315"/>
    </location>
    <ligand>
        <name>FMN</name>
        <dbReference type="ChEBI" id="CHEBI:58210"/>
    </ligand>
</feature>
<evidence type="ECO:0000256" key="4">
    <source>
        <dbReference type="ARBA" id="ARBA00005359"/>
    </source>
</evidence>
<evidence type="ECO:0000313" key="14">
    <source>
        <dbReference type="Proteomes" id="UP001501310"/>
    </source>
</evidence>
<evidence type="ECO:0000256" key="7">
    <source>
        <dbReference type="ARBA" id="ARBA00022975"/>
    </source>
</evidence>
<dbReference type="EC" id="1.3.5.2" evidence="11"/>
<dbReference type="InterPro" id="IPR001295">
    <property type="entry name" value="Dihydroorotate_DH_CS"/>
</dbReference>
<keyword evidence="8 11" id="KW-0560">Oxidoreductase</keyword>
<keyword evidence="9 11" id="KW-0472">Membrane</keyword>
<proteinExistence type="inferred from homology"/>
<protein>
    <recommendedName>
        <fullName evidence="11">Dihydroorotate dehydrogenase (quinone)</fullName>
        <ecNumber evidence="11">1.3.5.2</ecNumber>
    </recommendedName>
    <alternativeName>
        <fullName evidence="11">DHOdehase</fullName>
        <shortName evidence="11">DHOD</shortName>
        <shortName evidence="11">DHODase</shortName>
    </alternativeName>
    <alternativeName>
        <fullName evidence="11">Dihydroorotate oxidase</fullName>
    </alternativeName>
</protein>
<sequence>MGAREKAGETLAAFGYRRNPMSLYSFARPFIFSLDAERAHRLSIAALKASPSRRPPAFDPALGMTVAGLSFPSPVGLAAGYDKDAEVFGPMLGLGFGFVEVGTLTPKPQPGNPKPRMFRLVEDKAVINRLGFNNAGQDAALARLAARTRSGSSTSLQTGIVGVNIGANKDSSDRIRDYAEGVRRMAPVADYLTVNISSPNTPGLRNLQAGGELTELLAAVREARAAATATPPVFLKVAPDLQTGDSLRIVRAVRDNGLDGIIVSNTTITRPPLASCHQDESGGLSGAPLASLALHQLKAFHAVTGGEVPLISAGGIATGDDAWQRITAGASLVQLYSAMVYAGPGIARTIADDLLARLRATRFATLAEAVGSNA</sequence>
<feature type="binding site" evidence="11">
    <location>
        <position position="200"/>
    </location>
    <ligand>
        <name>substrate</name>
    </ligand>
</feature>
<keyword evidence="14" id="KW-1185">Reference proteome</keyword>
<evidence type="ECO:0000256" key="2">
    <source>
        <dbReference type="ARBA" id="ARBA00004370"/>
    </source>
</evidence>
<comment type="subcellular location">
    <subcellularLocation>
        <location evidence="11">Cell membrane</location>
        <topology evidence="11">Peripheral membrane protein</topology>
    </subcellularLocation>
    <subcellularLocation>
        <location evidence="2">Membrane</location>
    </subcellularLocation>
</comment>
<dbReference type="EMBL" id="BAAAZD010000001">
    <property type="protein sequence ID" value="GAA3998153.1"/>
    <property type="molecule type" value="Genomic_DNA"/>
</dbReference>
<feature type="binding site" evidence="11">
    <location>
        <position position="236"/>
    </location>
    <ligand>
        <name>FMN</name>
        <dbReference type="ChEBI" id="CHEBI:58210"/>
    </ligand>
</feature>
<feature type="binding site" evidence="11">
    <location>
        <position position="103"/>
    </location>
    <ligand>
        <name>FMN</name>
        <dbReference type="ChEBI" id="CHEBI:58210"/>
    </ligand>
</feature>
<dbReference type="InterPro" id="IPR005720">
    <property type="entry name" value="Dihydroorotate_DH_cat"/>
</dbReference>
<keyword evidence="6 11" id="KW-0288">FMN</keyword>
<gene>
    <name evidence="11" type="primary">pyrD</name>
    <name evidence="13" type="ORF">GCM10022211_04740</name>
</gene>
<feature type="binding site" evidence="11">
    <location>
        <begin position="79"/>
        <end position="83"/>
    </location>
    <ligand>
        <name>FMN</name>
        <dbReference type="ChEBI" id="CHEBI:58210"/>
    </ligand>
</feature>
<dbReference type="Proteomes" id="UP001501310">
    <property type="component" value="Unassembled WGS sequence"/>
</dbReference>